<dbReference type="PANTHER" id="PTHR44259">
    <property type="entry name" value="OS07G0183000 PROTEIN-RELATED"/>
    <property type="match status" value="1"/>
</dbReference>
<evidence type="ECO:0000313" key="2">
    <source>
        <dbReference type="EMBL" id="TYH17469.1"/>
    </source>
</evidence>
<dbReference type="Proteomes" id="UP000323506">
    <property type="component" value="Chromosome A05"/>
</dbReference>
<feature type="domain" description="KIB1-4 beta-propeller" evidence="1">
    <location>
        <begin position="48"/>
        <end position="228"/>
    </location>
</feature>
<dbReference type="PANTHER" id="PTHR44259:SF114">
    <property type="entry name" value="OS06G0707300 PROTEIN"/>
    <property type="match status" value="1"/>
</dbReference>
<accession>A0A5D2GJL5</accession>
<dbReference type="InterPro" id="IPR005174">
    <property type="entry name" value="KIB1-4_b-propeller"/>
</dbReference>
<name>A0A5D2GJL5_GOSDA</name>
<keyword evidence="3" id="KW-1185">Reference proteome</keyword>
<evidence type="ECO:0000313" key="3">
    <source>
        <dbReference type="Proteomes" id="UP000323506"/>
    </source>
</evidence>
<sequence>MEDSKHAEDKPWLAIPRHNRENGCSMRFQSVTSNNVYDYELAACTSGKTICGSSSAVLSSPPDRNPYDYILVVIHGEERELAYYSALTQTWIEIQEAGRYYDDIIFRLGFYAVDEYGKVILCEPGLPPTVDEITMPWLLRASKVYLVENPNVGYETYKFEVHLLESYGKRMRVEDMGDWAVFLGQNESMALSIRVVKGAKSNCIYFTDDNFDAYKYGVVGGHHIGVYDTGEESSKPLQCCQSDIQCAWPRLVWLTPYNNGSFS</sequence>
<dbReference type="EMBL" id="CM017692">
    <property type="protein sequence ID" value="TYH17469.1"/>
    <property type="molecule type" value="Genomic_DNA"/>
</dbReference>
<reference evidence="2 3" key="1">
    <citation type="submission" date="2019-06" db="EMBL/GenBank/DDBJ databases">
        <title>WGS assembly of Gossypium darwinii.</title>
        <authorList>
            <person name="Chen Z.J."/>
            <person name="Sreedasyam A."/>
            <person name="Ando A."/>
            <person name="Song Q."/>
            <person name="De L."/>
            <person name="Hulse-Kemp A."/>
            <person name="Ding M."/>
            <person name="Ye W."/>
            <person name="Kirkbride R."/>
            <person name="Jenkins J."/>
            <person name="Plott C."/>
            <person name="Lovell J."/>
            <person name="Lin Y.-M."/>
            <person name="Vaughn R."/>
            <person name="Liu B."/>
            <person name="Li W."/>
            <person name="Simpson S."/>
            <person name="Scheffler B."/>
            <person name="Saski C."/>
            <person name="Grover C."/>
            <person name="Hu G."/>
            <person name="Conover J."/>
            <person name="Carlson J."/>
            <person name="Shu S."/>
            <person name="Boston L."/>
            <person name="Williams M."/>
            <person name="Peterson D."/>
            <person name="Mcgee K."/>
            <person name="Jones D."/>
            <person name="Wendel J."/>
            <person name="Stelly D."/>
            <person name="Grimwood J."/>
            <person name="Schmutz J."/>
        </authorList>
    </citation>
    <scope>NUCLEOTIDE SEQUENCE [LARGE SCALE GENOMIC DNA]</scope>
    <source>
        <strain evidence="2">1808015.09</strain>
    </source>
</reference>
<protein>
    <recommendedName>
        <fullName evidence="1">KIB1-4 beta-propeller domain-containing protein</fullName>
    </recommendedName>
</protein>
<proteinExistence type="predicted"/>
<organism evidence="2 3">
    <name type="scientific">Gossypium darwinii</name>
    <name type="common">Darwin's cotton</name>
    <name type="synonym">Gossypium barbadense var. darwinii</name>
    <dbReference type="NCBI Taxonomy" id="34276"/>
    <lineage>
        <taxon>Eukaryota</taxon>
        <taxon>Viridiplantae</taxon>
        <taxon>Streptophyta</taxon>
        <taxon>Embryophyta</taxon>
        <taxon>Tracheophyta</taxon>
        <taxon>Spermatophyta</taxon>
        <taxon>Magnoliopsida</taxon>
        <taxon>eudicotyledons</taxon>
        <taxon>Gunneridae</taxon>
        <taxon>Pentapetalae</taxon>
        <taxon>rosids</taxon>
        <taxon>malvids</taxon>
        <taxon>Malvales</taxon>
        <taxon>Malvaceae</taxon>
        <taxon>Malvoideae</taxon>
        <taxon>Gossypium</taxon>
    </lineage>
</organism>
<dbReference type="AlphaFoldDB" id="A0A5D2GJL5"/>
<dbReference type="Pfam" id="PF03478">
    <property type="entry name" value="Beta-prop_KIB1-4"/>
    <property type="match status" value="1"/>
</dbReference>
<gene>
    <name evidence="2" type="ORF">ES288_A05G194100v1</name>
</gene>
<evidence type="ECO:0000259" key="1">
    <source>
        <dbReference type="Pfam" id="PF03478"/>
    </source>
</evidence>
<dbReference type="InterPro" id="IPR050942">
    <property type="entry name" value="F-box_BR-signaling"/>
</dbReference>